<evidence type="ECO:0000313" key="3">
    <source>
        <dbReference type="Proteomes" id="UP000256486"/>
    </source>
</evidence>
<dbReference type="EMBL" id="NBWZ01000001">
    <property type="protein sequence ID" value="RFA08578.1"/>
    <property type="molecule type" value="Genomic_DNA"/>
</dbReference>
<feature type="transmembrane region" description="Helical" evidence="1">
    <location>
        <begin position="69"/>
        <end position="88"/>
    </location>
</feature>
<feature type="transmembrane region" description="Helical" evidence="1">
    <location>
        <begin position="94"/>
        <end position="114"/>
    </location>
</feature>
<sequence>MTLYHSLTAAHRTQAMAAFASRTTEHLLEGDHRWGSIEVSPAGRTSWNRTRLTVYPPGTNHAERRALHFYRTWPVVGAVVALFTILALSAWPPLAATAAAVAVYALGLLAGFRMTRHLRPRLRRLSVVLVATGGGTETLGDIDFYNTATDEFRALDRLHDAGLVSAAEYELAWAKIYNALP</sequence>
<gene>
    <name evidence="2" type="ORF">B7R54_04560</name>
</gene>
<dbReference type="OrthoDB" id="4977953at2"/>
<name>A0A3E0VGL3_9MICO</name>
<proteinExistence type="predicted"/>
<keyword evidence="1" id="KW-1133">Transmembrane helix</keyword>
<dbReference type="InterPro" id="IPR046719">
    <property type="entry name" value="DUF6611"/>
</dbReference>
<keyword evidence="1" id="KW-0812">Transmembrane</keyword>
<dbReference type="RefSeq" id="WP_116413983.1">
    <property type="nucleotide sequence ID" value="NZ_NBWZ01000001.1"/>
</dbReference>
<protein>
    <submittedName>
        <fullName evidence="2">Uncharacterized protein</fullName>
    </submittedName>
</protein>
<comment type="caution">
    <text evidence="2">The sequence shown here is derived from an EMBL/GenBank/DDBJ whole genome shotgun (WGS) entry which is preliminary data.</text>
</comment>
<dbReference type="AlphaFoldDB" id="A0A3E0VGL3"/>
<organism evidence="2 3">
    <name type="scientific">Subtercola boreus</name>
    <dbReference type="NCBI Taxonomy" id="120213"/>
    <lineage>
        <taxon>Bacteria</taxon>
        <taxon>Bacillati</taxon>
        <taxon>Actinomycetota</taxon>
        <taxon>Actinomycetes</taxon>
        <taxon>Micrococcales</taxon>
        <taxon>Microbacteriaceae</taxon>
        <taxon>Subtercola</taxon>
    </lineage>
</organism>
<evidence type="ECO:0000313" key="2">
    <source>
        <dbReference type="EMBL" id="RFA08578.1"/>
    </source>
</evidence>
<keyword evidence="3" id="KW-1185">Reference proteome</keyword>
<dbReference type="Pfam" id="PF20315">
    <property type="entry name" value="DUF6611"/>
    <property type="match status" value="1"/>
</dbReference>
<keyword evidence="1" id="KW-0472">Membrane</keyword>
<reference evidence="2 3" key="1">
    <citation type="submission" date="2017-04" db="EMBL/GenBank/DDBJ databases">
        <title>Comparative genome analysis of Subtercola boreus.</title>
        <authorList>
            <person name="Cho Y.-J."/>
            <person name="Cho A."/>
            <person name="Kim O.-S."/>
            <person name="Lee J.-I."/>
        </authorList>
    </citation>
    <scope>NUCLEOTIDE SEQUENCE [LARGE SCALE GENOMIC DNA]</scope>
    <source>
        <strain evidence="2 3">K300</strain>
    </source>
</reference>
<accession>A0A3E0VGL3</accession>
<evidence type="ECO:0000256" key="1">
    <source>
        <dbReference type="SAM" id="Phobius"/>
    </source>
</evidence>
<dbReference type="Proteomes" id="UP000256486">
    <property type="component" value="Unassembled WGS sequence"/>
</dbReference>